<protein>
    <recommendedName>
        <fullName evidence="3">AbiEi antitoxin C-terminal domain-containing protein</fullName>
    </recommendedName>
</protein>
<gene>
    <name evidence="1" type="ORF">JG540_04920</name>
</gene>
<reference evidence="1 2" key="1">
    <citation type="submission" date="2020-12" db="EMBL/GenBank/DDBJ databases">
        <authorList>
            <person name="Zhou J."/>
        </authorList>
    </citation>
    <scope>NUCLEOTIDE SEQUENCE [LARGE SCALE GENOMIC DNA]</scope>
    <source>
        <strain evidence="1 2">CCUG 61299</strain>
    </source>
</reference>
<organism evidence="1 2">
    <name type="scientific">Actinomyces weissii</name>
    <dbReference type="NCBI Taxonomy" id="675090"/>
    <lineage>
        <taxon>Bacteria</taxon>
        <taxon>Bacillati</taxon>
        <taxon>Actinomycetota</taxon>
        <taxon>Actinomycetes</taxon>
        <taxon>Actinomycetales</taxon>
        <taxon>Actinomycetaceae</taxon>
        <taxon>Actinomyces</taxon>
    </lineage>
</organism>
<evidence type="ECO:0000313" key="1">
    <source>
        <dbReference type="EMBL" id="QQM68167.1"/>
    </source>
</evidence>
<dbReference type="AlphaFoldDB" id="A0A7T7MB18"/>
<dbReference type="Proteomes" id="UP000595895">
    <property type="component" value="Chromosome"/>
</dbReference>
<proteinExistence type="predicted"/>
<accession>A0A7T7MB18</accession>
<dbReference type="RefSeq" id="WP_200277720.1">
    <property type="nucleotide sequence ID" value="NZ_CP066802.1"/>
</dbReference>
<evidence type="ECO:0008006" key="3">
    <source>
        <dbReference type="Google" id="ProtNLM"/>
    </source>
</evidence>
<sequence length="195" mass="21182">MSTRRRPQFSSAALAWLEPRPLEPVVEQLSDQELALLRCRGLDERLCAQVLGKMVPRDLLSSPAGRARCLWPRLPTGATVYGASALWVHTGQAPPQVLEAIWPGHTGRRRDLLVHQGRLPESDTVRLGKVPCCTLARAAVDVARLGPPARAVAALLAAQAAGVGARELYNCASHCVGAQVSGRDRVEHLVHQLYR</sequence>
<name>A0A7T7MB18_9ACTO</name>
<dbReference type="EMBL" id="CP066802">
    <property type="protein sequence ID" value="QQM68167.1"/>
    <property type="molecule type" value="Genomic_DNA"/>
</dbReference>
<dbReference type="KEGG" id="awe:JG540_04920"/>
<evidence type="ECO:0000313" key="2">
    <source>
        <dbReference type="Proteomes" id="UP000595895"/>
    </source>
</evidence>
<keyword evidence="2" id="KW-1185">Reference proteome</keyword>